<reference evidence="3" key="2">
    <citation type="submission" date="2020-09" db="EMBL/GenBank/DDBJ databases">
        <authorList>
            <person name="Sun Q."/>
            <person name="Zhou Y."/>
        </authorList>
    </citation>
    <scope>NUCLEOTIDE SEQUENCE</scope>
    <source>
        <strain evidence="3">CGMCC 1.12785</strain>
    </source>
</reference>
<evidence type="ECO:0000256" key="2">
    <source>
        <dbReference type="SAM" id="MobiDB-lite"/>
    </source>
</evidence>
<gene>
    <name evidence="3" type="ORF">GCM10011333_23420</name>
</gene>
<dbReference type="GO" id="GO:0009252">
    <property type="term" value="P:peptidoglycan biosynthetic process"/>
    <property type="evidence" value="ECO:0007669"/>
    <property type="project" value="TreeGrafter"/>
</dbReference>
<feature type="compositionally biased region" description="Low complexity" evidence="2">
    <location>
        <begin position="235"/>
        <end position="250"/>
    </location>
</feature>
<dbReference type="Proteomes" id="UP000616114">
    <property type="component" value="Unassembled WGS sequence"/>
</dbReference>
<dbReference type="PANTHER" id="PTHR21198">
    <property type="entry name" value="GLUTAMATE RACEMASE"/>
    <property type="match status" value="1"/>
</dbReference>
<dbReference type="GO" id="GO:0008881">
    <property type="term" value="F:glutamate racemase activity"/>
    <property type="evidence" value="ECO:0007669"/>
    <property type="project" value="TreeGrafter"/>
</dbReference>
<dbReference type="Pfam" id="PF01177">
    <property type="entry name" value="Asp_Glu_race"/>
    <property type="match status" value="1"/>
</dbReference>
<protein>
    <submittedName>
        <fullName evidence="3">Glutamate racemase</fullName>
    </submittedName>
</protein>
<dbReference type="SUPFAM" id="SSF53681">
    <property type="entry name" value="Aspartate/glutamate racemase"/>
    <property type="match status" value="2"/>
</dbReference>
<dbReference type="AlphaFoldDB" id="A0A8J2TZD1"/>
<dbReference type="InterPro" id="IPR033134">
    <property type="entry name" value="Asp/Glu_racemase_AS_2"/>
</dbReference>
<comment type="caution">
    <text evidence="3">The sequence shown here is derived from an EMBL/GenBank/DDBJ whole genome shotgun (WGS) entry which is preliminary data.</text>
</comment>
<keyword evidence="1" id="KW-0413">Isomerase</keyword>
<evidence type="ECO:0000313" key="3">
    <source>
        <dbReference type="EMBL" id="GGA19622.1"/>
    </source>
</evidence>
<keyword evidence="4" id="KW-1185">Reference proteome</keyword>
<evidence type="ECO:0000256" key="1">
    <source>
        <dbReference type="ARBA" id="ARBA00023235"/>
    </source>
</evidence>
<name>A0A8J2TZD1_9MICO</name>
<organism evidence="3 4">
    <name type="scientific">Sediminivirga luteola</name>
    <dbReference type="NCBI Taxonomy" id="1774748"/>
    <lineage>
        <taxon>Bacteria</taxon>
        <taxon>Bacillati</taxon>
        <taxon>Actinomycetota</taxon>
        <taxon>Actinomycetes</taxon>
        <taxon>Micrococcales</taxon>
        <taxon>Brevibacteriaceae</taxon>
        <taxon>Sediminivirga</taxon>
    </lineage>
</organism>
<reference evidence="3" key="1">
    <citation type="journal article" date="2014" name="Int. J. Syst. Evol. Microbiol.">
        <title>Complete genome sequence of Corynebacterium casei LMG S-19264T (=DSM 44701T), isolated from a smear-ripened cheese.</title>
        <authorList>
            <consortium name="US DOE Joint Genome Institute (JGI-PGF)"/>
            <person name="Walter F."/>
            <person name="Albersmeier A."/>
            <person name="Kalinowski J."/>
            <person name="Ruckert C."/>
        </authorList>
    </citation>
    <scope>NUCLEOTIDE SEQUENCE</scope>
    <source>
        <strain evidence="3">CGMCC 1.12785</strain>
    </source>
</reference>
<dbReference type="PANTHER" id="PTHR21198:SF2">
    <property type="entry name" value="GLUTAMATE RACEMASE"/>
    <property type="match status" value="1"/>
</dbReference>
<accession>A0A8J2TZD1</accession>
<dbReference type="InterPro" id="IPR001920">
    <property type="entry name" value="Asp/Glu_race"/>
</dbReference>
<dbReference type="PROSITE" id="PS00923">
    <property type="entry name" value="ASP_GLU_RACEMASE_1"/>
    <property type="match status" value="1"/>
</dbReference>
<proteinExistence type="predicted"/>
<sequence length="322" mass="31990">MTRVGFVDSGLGLTGYADALARALPGVELVLAMDPDHSPYGALSSARIVERTLASVHAALGEGAQAIVIACNTASVHALDAVRAAVDVPVIGTVPAVRSASRLRGPFAVWATEATTGSPYQRRLIAQFAADLPVTEVACPGLASAIDAADEAGITAAVAAAARRTPADARAVVLGCTHYGLVADRIAAALPPGTAVLDSPEPVARQTVRRLAAEGIIGDGEATAALNRLAPAGADAPGADALSPDAPGPGTLSLDAPGFGPPGSDAPRPDALDADARPVGDPDGMTGPAAGTGRVVAVLHSGRPGPLPEALRAFPAGRRLLA</sequence>
<dbReference type="InterPro" id="IPR015942">
    <property type="entry name" value="Asp/Glu/hydantoin_racemase"/>
</dbReference>
<dbReference type="RefSeq" id="WP_188551083.1">
    <property type="nucleotide sequence ID" value="NZ_BMFY01000010.1"/>
</dbReference>
<dbReference type="Gene3D" id="3.40.50.1860">
    <property type="match status" value="2"/>
</dbReference>
<dbReference type="PROSITE" id="PS00924">
    <property type="entry name" value="ASP_GLU_RACEMASE_2"/>
    <property type="match status" value="1"/>
</dbReference>
<dbReference type="EMBL" id="BMFY01000010">
    <property type="protein sequence ID" value="GGA19622.1"/>
    <property type="molecule type" value="Genomic_DNA"/>
</dbReference>
<dbReference type="InterPro" id="IPR018187">
    <property type="entry name" value="Asp/Glu_racemase_AS_1"/>
</dbReference>
<evidence type="ECO:0000313" key="4">
    <source>
        <dbReference type="Proteomes" id="UP000616114"/>
    </source>
</evidence>
<feature type="region of interest" description="Disordered" evidence="2">
    <location>
        <begin position="235"/>
        <end position="291"/>
    </location>
</feature>
<feature type="compositionally biased region" description="Basic and acidic residues" evidence="2">
    <location>
        <begin position="267"/>
        <end position="280"/>
    </location>
</feature>